<gene>
    <name evidence="4" type="ORF">SPPG_00215</name>
</gene>
<evidence type="ECO:0000313" key="4">
    <source>
        <dbReference type="EMBL" id="KND04487.1"/>
    </source>
</evidence>
<evidence type="ECO:0000313" key="5">
    <source>
        <dbReference type="Proteomes" id="UP000053201"/>
    </source>
</evidence>
<feature type="compositionally biased region" description="Low complexity" evidence="3">
    <location>
        <begin position="76"/>
        <end position="93"/>
    </location>
</feature>
<feature type="compositionally biased region" description="Low complexity" evidence="3">
    <location>
        <begin position="455"/>
        <end position="465"/>
    </location>
</feature>
<dbReference type="VEuPathDB" id="FungiDB:SPPG_00215"/>
<sequence length="840" mass="89324">MLLLDEAGNITHLNVLLLGPAHVGKTSLRTAFLNGSARGPNRVRTRGPWQGSYDPTIESSDTVQYILPSSSTNAGVSPMSPADSSSSASTLSDDVSDETPVITEEDLWQKRTGQRIVLTLSDVGGHPFYGTIWASAIAAADAFMLVYDVGSRQSFEAMWGFYRLIVETKWARPHDVPIMMLGNMVDNVTSDPTVHLLDKRPRQVTRDMGQSFANLLRLPFTETTVMAPQSVAHCFRQLILIAQEQSRSMVTAGLAARADGAGLLSPLYRNIRRPSNASVVGSDAGSESGATRHSQVSTQSTGAAVERVYGAVSRTQDGVTMLDPNRDSICTDMSTTSTSDANAIASAPTNSVTDGMAGRPRADSSSSSHAPALNPLPPPRPDSIRFRRDMVFRAWRAFQRSPAYASALPDESRHVIRSLVTSSGSSGSRPSSPGPILPVSAIPARSESLAPRQGSSASSTSSSSSCKPQQDSGIYIPDMSARKHSLGSTAPTLSTVASGYSDVYAASRTSMISTADSRIDVRELESGPWDKQEQPPLMTSSQTAAAQSRQAAMRRYRSSEDISRLAQQQQQQQQQAQQGLLNGGIFAAPIPVPAPAPVSLSDGIIKTHSDISSRSSTPVPTPAPTPSAASTPKRLQRSQQNLQMLLDQLEMYSFESDPASEDDQASNLNESCKTGSMRSLNSGIVRSKSMSCLTEASGNDSRNVSSATLTEIPCNQGDLPGASQSTCGPLSPSHYAGPTPIPRSAQDESLEVKFSQQDLPSKSSEDSVPFIVPDLPAMPTHVPPSVLAAANLGKGNRANLELLRSILAELDEREVREIVQEFGLKTGVPQGGTSVGGMVG</sequence>
<dbReference type="Proteomes" id="UP000053201">
    <property type="component" value="Unassembled WGS sequence"/>
</dbReference>
<dbReference type="AlphaFoldDB" id="A0A0L0HTR5"/>
<evidence type="ECO:0000256" key="2">
    <source>
        <dbReference type="ARBA" id="ARBA00023134"/>
    </source>
</evidence>
<accession>A0A0L0HTR5</accession>
<feature type="region of interest" description="Disordered" evidence="3">
    <location>
        <begin position="446"/>
        <end position="475"/>
    </location>
</feature>
<feature type="compositionally biased region" description="Low complexity" evidence="3">
    <location>
        <begin position="566"/>
        <end position="577"/>
    </location>
</feature>
<dbReference type="RefSeq" id="XP_016612526.1">
    <property type="nucleotide sequence ID" value="XM_016748547.1"/>
</dbReference>
<keyword evidence="1" id="KW-0547">Nucleotide-binding</keyword>
<dbReference type="GO" id="GO:0003924">
    <property type="term" value="F:GTPase activity"/>
    <property type="evidence" value="ECO:0007669"/>
    <property type="project" value="InterPro"/>
</dbReference>
<dbReference type="InterPro" id="IPR027417">
    <property type="entry name" value="P-loop_NTPase"/>
</dbReference>
<feature type="region of interest" description="Disordered" evidence="3">
    <location>
        <begin position="421"/>
        <end position="440"/>
    </location>
</feature>
<feature type="region of interest" description="Disordered" evidence="3">
    <location>
        <begin position="609"/>
        <end position="637"/>
    </location>
</feature>
<dbReference type="Pfam" id="PF00071">
    <property type="entry name" value="Ras"/>
    <property type="match status" value="1"/>
</dbReference>
<dbReference type="SUPFAM" id="SSF52540">
    <property type="entry name" value="P-loop containing nucleoside triphosphate hydrolases"/>
    <property type="match status" value="1"/>
</dbReference>
<dbReference type="InterPro" id="IPR020849">
    <property type="entry name" value="Small_GTPase_Ras-type"/>
</dbReference>
<dbReference type="GO" id="GO:0007165">
    <property type="term" value="P:signal transduction"/>
    <property type="evidence" value="ECO:0007669"/>
    <property type="project" value="InterPro"/>
</dbReference>
<feature type="compositionally biased region" description="Polar residues" evidence="3">
    <location>
        <begin position="331"/>
        <end position="353"/>
    </location>
</feature>
<proteinExistence type="predicted"/>
<dbReference type="GO" id="GO:0016020">
    <property type="term" value="C:membrane"/>
    <property type="evidence" value="ECO:0007669"/>
    <property type="project" value="InterPro"/>
</dbReference>
<feature type="compositionally biased region" description="Low complexity" evidence="3">
    <location>
        <begin position="363"/>
        <end position="373"/>
    </location>
</feature>
<dbReference type="PROSITE" id="PS51419">
    <property type="entry name" value="RAB"/>
    <property type="match status" value="1"/>
</dbReference>
<dbReference type="InParanoid" id="A0A0L0HTR5"/>
<feature type="region of interest" description="Disordered" evidence="3">
    <location>
        <begin position="525"/>
        <end position="577"/>
    </location>
</feature>
<evidence type="ECO:0008006" key="6">
    <source>
        <dbReference type="Google" id="ProtNLM"/>
    </source>
</evidence>
<feature type="region of interest" description="Disordered" evidence="3">
    <location>
        <begin position="71"/>
        <end position="97"/>
    </location>
</feature>
<dbReference type="Gene3D" id="3.40.50.300">
    <property type="entry name" value="P-loop containing nucleotide triphosphate hydrolases"/>
    <property type="match status" value="1"/>
</dbReference>
<dbReference type="SMART" id="SM00175">
    <property type="entry name" value="RAB"/>
    <property type="match status" value="1"/>
</dbReference>
<reference evidence="4 5" key="1">
    <citation type="submission" date="2009-08" db="EMBL/GenBank/DDBJ databases">
        <title>The Genome Sequence of Spizellomyces punctatus strain DAOM BR117.</title>
        <authorList>
            <consortium name="The Broad Institute Genome Sequencing Platform"/>
            <person name="Russ C."/>
            <person name="Cuomo C."/>
            <person name="Shea T."/>
            <person name="Young S.K."/>
            <person name="Zeng Q."/>
            <person name="Koehrsen M."/>
            <person name="Haas B."/>
            <person name="Borodovsky M."/>
            <person name="Guigo R."/>
            <person name="Alvarado L."/>
            <person name="Berlin A."/>
            <person name="Bochicchio J."/>
            <person name="Borenstein D."/>
            <person name="Chapman S."/>
            <person name="Chen Z."/>
            <person name="Engels R."/>
            <person name="Freedman E."/>
            <person name="Gellesch M."/>
            <person name="Goldberg J."/>
            <person name="Griggs A."/>
            <person name="Gujja S."/>
            <person name="Heiman D."/>
            <person name="Hepburn T."/>
            <person name="Howarth C."/>
            <person name="Jen D."/>
            <person name="Larson L."/>
            <person name="Lewis B."/>
            <person name="Mehta T."/>
            <person name="Park D."/>
            <person name="Pearson M."/>
            <person name="Roberts A."/>
            <person name="Saif S."/>
            <person name="Shenoy N."/>
            <person name="Sisk P."/>
            <person name="Stolte C."/>
            <person name="Sykes S."/>
            <person name="Thomson T."/>
            <person name="Walk T."/>
            <person name="White J."/>
            <person name="Yandava C."/>
            <person name="Burger G."/>
            <person name="Gray M.W."/>
            <person name="Holland P.W.H."/>
            <person name="King N."/>
            <person name="Lang F.B.F."/>
            <person name="Roger A.J."/>
            <person name="Ruiz-Trillo I."/>
            <person name="Lander E."/>
            <person name="Nusbaum C."/>
        </authorList>
    </citation>
    <scope>NUCLEOTIDE SEQUENCE [LARGE SCALE GENOMIC DNA]</scope>
    <source>
        <strain evidence="4 5">DAOM BR117</strain>
    </source>
</reference>
<dbReference type="GeneID" id="27683959"/>
<dbReference type="PROSITE" id="PS51421">
    <property type="entry name" value="RAS"/>
    <property type="match status" value="1"/>
</dbReference>
<evidence type="ECO:0000256" key="3">
    <source>
        <dbReference type="SAM" id="MobiDB-lite"/>
    </source>
</evidence>
<dbReference type="SMART" id="SM00173">
    <property type="entry name" value="RAS"/>
    <property type="match status" value="1"/>
</dbReference>
<feature type="region of interest" description="Disordered" evidence="3">
    <location>
        <begin position="657"/>
        <end position="680"/>
    </location>
</feature>
<feature type="compositionally biased region" description="Polar residues" evidence="3">
    <location>
        <begin position="665"/>
        <end position="680"/>
    </location>
</feature>
<dbReference type="PANTHER" id="PTHR24070">
    <property type="entry name" value="RAS, DI-RAS, AND RHEB FAMILY MEMBERS OF SMALL GTPASE SUPERFAMILY"/>
    <property type="match status" value="1"/>
</dbReference>
<feature type="compositionally biased region" description="Low complexity" evidence="3">
    <location>
        <begin position="538"/>
        <end position="553"/>
    </location>
</feature>
<feature type="region of interest" description="Disordered" evidence="3">
    <location>
        <begin position="318"/>
        <end position="384"/>
    </location>
</feature>
<organism evidence="4 5">
    <name type="scientific">Spizellomyces punctatus (strain DAOM BR117)</name>
    <dbReference type="NCBI Taxonomy" id="645134"/>
    <lineage>
        <taxon>Eukaryota</taxon>
        <taxon>Fungi</taxon>
        <taxon>Fungi incertae sedis</taxon>
        <taxon>Chytridiomycota</taxon>
        <taxon>Chytridiomycota incertae sedis</taxon>
        <taxon>Chytridiomycetes</taxon>
        <taxon>Spizellomycetales</taxon>
        <taxon>Spizellomycetaceae</taxon>
        <taxon>Spizellomyces</taxon>
    </lineage>
</organism>
<evidence type="ECO:0000256" key="1">
    <source>
        <dbReference type="ARBA" id="ARBA00022741"/>
    </source>
</evidence>
<protein>
    <recommendedName>
        <fullName evidence="6">Small GTP-binding protein domain</fullName>
    </recommendedName>
</protein>
<dbReference type="PRINTS" id="PR00449">
    <property type="entry name" value="RASTRNSFRMNG"/>
</dbReference>
<dbReference type="GO" id="GO:0005525">
    <property type="term" value="F:GTP binding"/>
    <property type="evidence" value="ECO:0007669"/>
    <property type="project" value="UniProtKB-KW"/>
</dbReference>
<dbReference type="InterPro" id="IPR001806">
    <property type="entry name" value="Small_GTPase"/>
</dbReference>
<dbReference type="OrthoDB" id="265044at2759"/>
<dbReference type="EMBL" id="KQ257450">
    <property type="protein sequence ID" value="KND04487.1"/>
    <property type="molecule type" value="Genomic_DNA"/>
</dbReference>
<dbReference type="STRING" id="645134.A0A0L0HTR5"/>
<name>A0A0L0HTR5_SPIPD</name>
<feature type="region of interest" description="Disordered" evidence="3">
    <location>
        <begin position="276"/>
        <end position="302"/>
    </location>
</feature>
<feature type="compositionally biased region" description="Polar residues" evidence="3">
    <location>
        <begin position="288"/>
        <end position="302"/>
    </location>
</feature>
<keyword evidence="5" id="KW-1185">Reference proteome</keyword>
<feature type="compositionally biased region" description="Low complexity" evidence="3">
    <location>
        <begin position="422"/>
        <end position="431"/>
    </location>
</feature>
<keyword evidence="2" id="KW-0342">GTP-binding</keyword>